<gene>
    <name evidence="2" type="ORF">IAB38_06700</name>
</gene>
<name>A0A9D1J3S2_9FIRM</name>
<dbReference type="InterPro" id="IPR007848">
    <property type="entry name" value="Small_mtfrase_dom"/>
</dbReference>
<dbReference type="Gene3D" id="3.40.50.150">
    <property type="entry name" value="Vaccinia Virus protein VP39"/>
    <property type="match status" value="1"/>
</dbReference>
<dbReference type="PANTHER" id="PTHR47739">
    <property type="entry name" value="TRNA1(VAL) (ADENINE(37)-N6)-METHYLTRANSFERASE"/>
    <property type="match status" value="1"/>
</dbReference>
<dbReference type="PROSITE" id="PS00092">
    <property type="entry name" value="N6_MTASE"/>
    <property type="match status" value="1"/>
</dbReference>
<dbReference type="PANTHER" id="PTHR47739:SF1">
    <property type="entry name" value="TRNA1(VAL) (ADENINE(37)-N6)-METHYLTRANSFERASE"/>
    <property type="match status" value="1"/>
</dbReference>
<protein>
    <submittedName>
        <fullName evidence="2">Methyltransferase</fullName>
    </submittedName>
</protein>
<dbReference type="InterPro" id="IPR002052">
    <property type="entry name" value="DNA_methylase_N6_adenine_CS"/>
</dbReference>
<sequence>MSKKMEFLHNGKNLIFYYDDDYFKITTDNLALANFIKIKSKDKLLVEFGSGLMAIPLLLSTRTNIKIVGIEKDDKASKLSEMTIKDNHLEERIKVINDDINNLDKYFPINSIGVIVCNPPYFLLENESSVSNKDYLKMARHEGNMTISDVAYLSKIYLKDGGSLFLIQRADRLFEIRDVLIKNNLAIKEIQFIYHDLEKCGKLVLVEARKSGKEHGLKVLKPIILEKESSDVNG</sequence>
<evidence type="ECO:0000313" key="3">
    <source>
        <dbReference type="Proteomes" id="UP000824232"/>
    </source>
</evidence>
<dbReference type="AlphaFoldDB" id="A0A9D1J3S2"/>
<organism evidence="2 3">
    <name type="scientific">Candidatus Onthousia excrementipullorum</name>
    <dbReference type="NCBI Taxonomy" id="2840884"/>
    <lineage>
        <taxon>Bacteria</taxon>
        <taxon>Bacillati</taxon>
        <taxon>Bacillota</taxon>
        <taxon>Bacilli</taxon>
        <taxon>Candidatus Onthousia</taxon>
    </lineage>
</organism>
<evidence type="ECO:0000313" key="2">
    <source>
        <dbReference type="EMBL" id="HIR59723.1"/>
    </source>
</evidence>
<reference evidence="2" key="1">
    <citation type="submission" date="2020-10" db="EMBL/GenBank/DDBJ databases">
        <authorList>
            <person name="Gilroy R."/>
        </authorList>
    </citation>
    <scope>NUCLEOTIDE SEQUENCE</scope>
    <source>
        <strain evidence="2">CHK184-20233</strain>
    </source>
</reference>
<keyword evidence="2" id="KW-0489">Methyltransferase</keyword>
<dbReference type="Proteomes" id="UP000824232">
    <property type="component" value="Unassembled WGS sequence"/>
</dbReference>
<proteinExistence type="predicted"/>
<dbReference type="InterPro" id="IPR029063">
    <property type="entry name" value="SAM-dependent_MTases_sf"/>
</dbReference>
<dbReference type="EMBL" id="DVHC01000062">
    <property type="protein sequence ID" value="HIR59723.1"/>
    <property type="molecule type" value="Genomic_DNA"/>
</dbReference>
<dbReference type="InterPro" id="IPR050210">
    <property type="entry name" value="tRNA_Adenine-N(6)_MTase"/>
</dbReference>
<comment type="caution">
    <text evidence="2">The sequence shown here is derived from an EMBL/GenBank/DDBJ whole genome shotgun (WGS) entry which is preliminary data.</text>
</comment>
<evidence type="ECO:0000259" key="1">
    <source>
        <dbReference type="Pfam" id="PF05175"/>
    </source>
</evidence>
<dbReference type="GO" id="GO:0032259">
    <property type="term" value="P:methylation"/>
    <property type="evidence" value="ECO:0007669"/>
    <property type="project" value="UniProtKB-KW"/>
</dbReference>
<feature type="domain" description="Methyltransferase small" evidence="1">
    <location>
        <begin position="41"/>
        <end position="122"/>
    </location>
</feature>
<dbReference type="GO" id="GO:0003676">
    <property type="term" value="F:nucleic acid binding"/>
    <property type="evidence" value="ECO:0007669"/>
    <property type="project" value="InterPro"/>
</dbReference>
<keyword evidence="2" id="KW-0808">Transferase</keyword>
<dbReference type="GO" id="GO:0008757">
    <property type="term" value="F:S-adenosylmethionine-dependent methyltransferase activity"/>
    <property type="evidence" value="ECO:0007669"/>
    <property type="project" value="UniProtKB-ARBA"/>
</dbReference>
<dbReference type="Pfam" id="PF05175">
    <property type="entry name" value="MTS"/>
    <property type="match status" value="1"/>
</dbReference>
<reference evidence="2" key="2">
    <citation type="journal article" date="2021" name="PeerJ">
        <title>Extensive microbial diversity within the chicken gut microbiome revealed by metagenomics and culture.</title>
        <authorList>
            <person name="Gilroy R."/>
            <person name="Ravi A."/>
            <person name="Getino M."/>
            <person name="Pursley I."/>
            <person name="Horton D.L."/>
            <person name="Alikhan N.F."/>
            <person name="Baker D."/>
            <person name="Gharbi K."/>
            <person name="Hall N."/>
            <person name="Watson M."/>
            <person name="Adriaenssens E.M."/>
            <person name="Foster-Nyarko E."/>
            <person name="Jarju S."/>
            <person name="Secka A."/>
            <person name="Antonio M."/>
            <person name="Oren A."/>
            <person name="Chaudhuri R.R."/>
            <person name="La Ragione R."/>
            <person name="Hildebrand F."/>
            <person name="Pallen M.J."/>
        </authorList>
    </citation>
    <scope>NUCLEOTIDE SEQUENCE</scope>
    <source>
        <strain evidence="2">CHK184-20233</strain>
    </source>
</reference>
<accession>A0A9D1J3S2</accession>
<dbReference type="SUPFAM" id="SSF53335">
    <property type="entry name" value="S-adenosyl-L-methionine-dependent methyltransferases"/>
    <property type="match status" value="1"/>
</dbReference>
<dbReference type="GO" id="GO:0008170">
    <property type="term" value="F:N-methyltransferase activity"/>
    <property type="evidence" value="ECO:0007669"/>
    <property type="project" value="UniProtKB-ARBA"/>
</dbReference>